<dbReference type="KEGG" id="cyt:cce_3385"/>
<dbReference type="CDD" id="cd00038">
    <property type="entry name" value="CAP_ED"/>
    <property type="match status" value="1"/>
</dbReference>
<dbReference type="PROSITE" id="PS50042">
    <property type="entry name" value="CNMP_BINDING_3"/>
    <property type="match status" value="1"/>
</dbReference>
<keyword evidence="4" id="KW-1185">Reference proteome</keyword>
<dbReference type="InterPro" id="IPR018490">
    <property type="entry name" value="cNMP-bd_dom_sf"/>
</dbReference>
<dbReference type="HOGENOM" id="CLU_646741_0_0_3"/>
<reference evidence="3 4" key="1">
    <citation type="journal article" date="2008" name="Proc. Natl. Acad. Sci. U.S.A.">
        <title>The genome of Cyanothece 51142, a unicellular diazotrophic cyanobacterium important in the marine nitrogen cycle.</title>
        <authorList>
            <person name="Welsh E.A."/>
            <person name="Liberton M."/>
            <person name="Stoeckel J."/>
            <person name="Loh T."/>
            <person name="Elvitigala T."/>
            <person name="Wang C."/>
            <person name="Wollam A."/>
            <person name="Fulton R.S."/>
            <person name="Clifton S.W."/>
            <person name="Jacobs J.M."/>
            <person name="Aurora R."/>
            <person name="Ghosh B.K."/>
            <person name="Sherman L.A."/>
            <person name="Smith R.D."/>
            <person name="Wilson R.K."/>
            <person name="Pakrasi H.B."/>
        </authorList>
    </citation>
    <scope>NUCLEOTIDE SEQUENCE [LARGE SCALE GENOMIC DNA]</scope>
    <source>
        <strain evidence="4">ATCC 51142 / BH68</strain>
    </source>
</reference>
<dbReference type="PANTHER" id="PTHR24567">
    <property type="entry name" value="CRP FAMILY TRANSCRIPTIONAL REGULATORY PROTEIN"/>
    <property type="match status" value="1"/>
</dbReference>
<evidence type="ECO:0000313" key="3">
    <source>
        <dbReference type="EMBL" id="ACB52733.1"/>
    </source>
</evidence>
<dbReference type="AlphaFoldDB" id="B1WYW9"/>
<sequence length="425" mass="45870">MALSAFVQGMLGASSLALGATVGVFLPPKRALSASIMAFGSGTLIAAIAFEITRKVYEETGFFPLMLGFALGGILFTTLSQYIDQHGGFLRKPAASRRYLFEHQPQPETIPSILQRLSNVQVLQQLPEGEKEAIANLVIPVHAKPKQVLCQEGEPGDYFYMIAQGEAEVIKDRKHITVLGPGEIFGEMSLLTKEPRSATVIACTPMELYQLNEENFGQVLTRSPHLALALSRTLARRLRHSVDSHVAAQNNLDRWQQQLMEPVELDRLLTENSQTLTRLVERSTPVAILVGTLLDNIPEATVIGMNAGTQQLAWSFLLAVFISNFPEALSSASGMKQAGTSKVQILALWFGIVILSGMIATFGYYLQDSASLLFIGTAQAVAGGAILAMLASTMMPEAYELGGSSVSYSTIAGFLLGFLIAMVSG</sequence>
<dbReference type="GO" id="GO:0003700">
    <property type="term" value="F:DNA-binding transcription factor activity"/>
    <property type="evidence" value="ECO:0007669"/>
    <property type="project" value="TreeGrafter"/>
</dbReference>
<feature type="transmembrane region" description="Helical" evidence="1">
    <location>
        <begin position="345"/>
        <end position="366"/>
    </location>
</feature>
<gene>
    <name evidence="3" type="ordered locus">cce_3385</name>
</gene>
<dbReference type="GO" id="GO:0005829">
    <property type="term" value="C:cytosol"/>
    <property type="evidence" value="ECO:0007669"/>
    <property type="project" value="TreeGrafter"/>
</dbReference>
<dbReference type="PROSITE" id="PS00888">
    <property type="entry name" value="CNMP_BINDING_1"/>
    <property type="match status" value="1"/>
</dbReference>
<dbReference type="EMBL" id="CP000806">
    <property type="protein sequence ID" value="ACB52733.1"/>
    <property type="molecule type" value="Genomic_DNA"/>
</dbReference>
<keyword evidence="1" id="KW-0812">Transmembrane</keyword>
<dbReference type="STRING" id="43989.cce_3385"/>
<feature type="transmembrane region" description="Helical" evidence="1">
    <location>
        <begin position="406"/>
        <end position="424"/>
    </location>
</feature>
<dbReference type="OrthoDB" id="9809206at2"/>
<dbReference type="SMART" id="SM00100">
    <property type="entry name" value="cNMP"/>
    <property type="match status" value="1"/>
</dbReference>
<dbReference type="InterPro" id="IPR014710">
    <property type="entry name" value="RmlC-like_jellyroll"/>
</dbReference>
<keyword evidence="1" id="KW-0472">Membrane</keyword>
<feature type="transmembrane region" description="Helical" evidence="1">
    <location>
        <begin position="29"/>
        <end position="50"/>
    </location>
</feature>
<name>B1WYW9_CROS5</name>
<dbReference type="InterPro" id="IPR050397">
    <property type="entry name" value="Env_Response_Regulators"/>
</dbReference>
<dbReference type="PROSITE" id="PS00889">
    <property type="entry name" value="CNMP_BINDING_2"/>
    <property type="match status" value="1"/>
</dbReference>
<feature type="transmembrane region" description="Helical" evidence="1">
    <location>
        <begin position="372"/>
        <end position="394"/>
    </location>
</feature>
<dbReference type="Pfam" id="PF00027">
    <property type="entry name" value="cNMP_binding"/>
    <property type="match status" value="1"/>
</dbReference>
<dbReference type="PANTHER" id="PTHR24567:SF74">
    <property type="entry name" value="HTH-TYPE TRANSCRIPTIONAL REGULATOR ARCR"/>
    <property type="match status" value="1"/>
</dbReference>
<feature type="transmembrane region" description="Helical" evidence="1">
    <location>
        <begin position="62"/>
        <end position="83"/>
    </location>
</feature>
<evidence type="ECO:0000259" key="2">
    <source>
        <dbReference type="PROSITE" id="PS50042"/>
    </source>
</evidence>
<protein>
    <recommendedName>
        <fullName evidence="2">Cyclic nucleotide-binding domain-containing protein</fullName>
    </recommendedName>
</protein>
<dbReference type="SUPFAM" id="SSF51206">
    <property type="entry name" value="cAMP-binding domain-like"/>
    <property type="match status" value="1"/>
</dbReference>
<keyword evidence="1" id="KW-1133">Transmembrane helix</keyword>
<evidence type="ECO:0000256" key="1">
    <source>
        <dbReference type="SAM" id="Phobius"/>
    </source>
</evidence>
<dbReference type="InterPro" id="IPR000595">
    <property type="entry name" value="cNMP-bd_dom"/>
</dbReference>
<dbReference type="eggNOG" id="COG0664">
    <property type="taxonomic scope" value="Bacteria"/>
</dbReference>
<dbReference type="RefSeq" id="WP_009545444.1">
    <property type="nucleotide sequence ID" value="NC_010546.1"/>
</dbReference>
<dbReference type="InterPro" id="IPR018488">
    <property type="entry name" value="cNMP-bd_CS"/>
</dbReference>
<evidence type="ECO:0000313" key="4">
    <source>
        <dbReference type="Proteomes" id="UP000001203"/>
    </source>
</evidence>
<feature type="domain" description="Cyclic nucleotide-binding" evidence="2">
    <location>
        <begin position="122"/>
        <end position="237"/>
    </location>
</feature>
<dbReference type="PRINTS" id="PR00103">
    <property type="entry name" value="CAMPKINASE"/>
</dbReference>
<dbReference type="Proteomes" id="UP000001203">
    <property type="component" value="Chromosome circular"/>
</dbReference>
<organism evidence="3 4">
    <name type="scientific">Crocosphaera subtropica (strain ATCC 51142 / BH68)</name>
    <name type="common">Cyanothece sp. (strain ATCC 51142)</name>
    <dbReference type="NCBI Taxonomy" id="43989"/>
    <lineage>
        <taxon>Bacteria</taxon>
        <taxon>Bacillati</taxon>
        <taxon>Cyanobacteriota</taxon>
        <taxon>Cyanophyceae</taxon>
        <taxon>Oscillatoriophycideae</taxon>
        <taxon>Chroococcales</taxon>
        <taxon>Aphanothecaceae</taxon>
        <taxon>Crocosphaera</taxon>
        <taxon>Crocosphaera subtropica</taxon>
    </lineage>
</organism>
<dbReference type="Gene3D" id="2.60.120.10">
    <property type="entry name" value="Jelly Rolls"/>
    <property type="match status" value="1"/>
</dbReference>
<accession>B1WYW9</accession>
<dbReference type="eggNOG" id="COG0428">
    <property type="taxonomic scope" value="Bacteria"/>
</dbReference>
<proteinExistence type="predicted"/>